<keyword evidence="1" id="KW-0802">TPR repeat</keyword>
<dbReference type="PANTHER" id="PTHR44998:SF1">
    <property type="entry name" value="UDP-N-ACETYLGLUCOSAMINE--PEPTIDE N-ACETYLGLUCOSAMINYLTRANSFERASE 110 KDA SUBUNIT"/>
    <property type="match status" value="1"/>
</dbReference>
<keyword evidence="3" id="KW-1185">Reference proteome</keyword>
<evidence type="ECO:0000313" key="3">
    <source>
        <dbReference type="Proteomes" id="UP000480854"/>
    </source>
</evidence>
<dbReference type="EMBL" id="QOKW01000007">
    <property type="protein sequence ID" value="KAA0681100.1"/>
    <property type="molecule type" value="Genomic_DNA"/>
</dbReference>
<proteinExistence type="predicted"/>
<dbReference type="Pfam" id="PF14559">
    <property type="entry name" value="TPR_19"/>
    <property type="match status" value="1"/>
</dbReference>
<sequence length="559" mass="61645">MTTVSEALRTAVDLHQRNRLQEAADLYVRILQADPSAADAWHLLGVLHHQVGQHRKAEEFIGAAIARDPACAAYHDNLGSARRGAGNPGGAADCHRRAMALSPDWVKPLGNLGNALLDAQHPEAAATAYRRALRLEPVQDSLRLRLADCLHGMGRSGEAEPLYAALLEAQPERPDLRHRLGLATLGTSGLLTAKLAEAARTVDRDRLKTALSLFGGAARAGLAEARRNLFGTAILALQNGVLDDQTLHGVAVAARERLRVDRRDAAALAVVCYNLYRRDRLEVAHRFFRKHARHFAPEEIGGAFELLVWSIVDASRAFLTRLEGYEPRLFQRAVHRDVVPAAGDGRPVLLIGCDDGYWRRFGVPFLDSWREKASSCALHVHLVNPSDETVDALRRLADEVGGGLSCSAEAIDLDAMPEPVRVTYFACARFAVARRLLRQGTAPVVQVDVDAVMLEDVGAAMRQWPPGWDIAVMRDRRGRGPMRDFLAGFMAFNATPAGRAFLERVAAYIGWHFDAGRVYWMLDQAAPYCVYDGMRRAGEPPSVVWHDFADFPYLRFADK</sequence>
<dbReference type="GO" id="GO:0016757">
    <property type="term" value="F:glycosyltransferase activity"/>
    <property type="evidence" value="ECO:0007669"/>
    <property type="project" value="TreeGrafter"/>
</dbReference>
<dbReference type="Gene3D" id="1.25.40.10">
    <property type="entry name" value="Tetratricopeptide repeat domain"/>
    <property type="match status" value="1"/>
</dbReference>
<dbReference type="OrthoDB" id="7329378at2"/>
<dbReference type="SMART" id="SM00028">
    <property type="entry name" value="TPR"/>
    <property type="match status" value="5"/>
</dbReference>
<dbReference type="PANTHER" id="PTHR44998">
    <property type="match status" value="1"/>
</dbReference>
<feature type="repeat" description="TPR" evidence="1">
    <location>
        <begin position="38"/>
        <end position="71"/>
    </location>
</feature>
<reference evidence="2 3" key="1">
    <citation type="submission" date="2018-07" db="EMBL/GenBank/DDBJ databases">
        <title>Genome sequence of Azospirillum sp. ATCC 49961.</title>
        <authorList>
            <person name="Sant'Anna F.H."/>
            <person name="Baldani J.I."/>
            <person name="Zilli J.E."/>
            <person name="Reis V.M."/>
            <person name="Hartmann A."/>
            <person name="Cruz L."/>
            <person name="de Souza E.M."/>
            <person name="de Oliveira Pedrosa F."/>
            <person name="Passaglia L.M.P."/>
        </authorList>
    </citation>
    <scope>NUCLEOTIDE SEQUENCE [LARGE SCALE GENOMIC DNA]</scope>
    <source>
        <strain evidence="2 3">ATCC 49961</strain>
    </source>
</reference>
<dbReference type="InterPro" id="IPR011990">
    <property type="entry name" value="TPR-like_helical_dom_sf"/>
</dbReference>
<evidence type="ECO:0000313" key="2">
    <source>
        <dbReference type="EMBL" id="KAA0681100.1"/>
    </source>
</evidence>
<dbReference type="Pfam" id="PF13432">
    <property type="entry name" value="TPR_16"/>
    <property type="match status" value="1"/>
</dbReference>
<comment type="caution">
    <text evidence="2">The sequence shown here is derived from an EMBL/GenBank/DDBJ whole genome shotgun (WGS) entry which is preliminary data.</text>
</comment>
<dbReference type="PROSITE" id="PS50005">
    <property type="entry name" value="TPR"/>
    <property type="match status" value="2"/>
</dbReference>
<dbReference type="AlphaFoldDB" id="A0A9W7NKA3"/>
<gene>
    <name evidence="2" type="ORF">DS843_11965</name>
</gene>
<evidence type="ECO:0008006" key="4">
    <source>
        <dbReference type="Google" id="ProtNLM"/>
    </source>
</evidence>
<organism evidence="2 3">
    <name type="scientific">Roseomonas genomospecies 6</name>
    <dbReference type="NCBI Taxonomy" id="214106"/>
    <lineage>
        <taxon>Bacteria</taxon>
        <taxon>Pseudomonadati</taxon>
        <taxon>Pseudomonadota</taxon>
        <taxon>Alphaproteobacteria</taxon>
        <taxon>Acetobacterales</taxon>
        <taxon>Roseomonadaceae</taxon>
        <taxon>Roseomonas</taxon>
    </lineage>
</organism>
<dbReference type="Proteomes" id="UP000480854">
    <property type="component" value="Unassembled WGS sequence"/>
</dbReference>
<evidence type="ECO:0000256" key="1">
    <source>
        <dbReference type="PROSITE-ProRule" id="PRU00339"/>
    </source>
</evidence>
<feature type="repeat" description="TPR" evidence="1">
    <location>
        <begin position="106"/>
        <end position="139"/>
    </location>
</feature>
<dbReference type="InterPro" id="IPR019734">
    <property type="entry name" value="TPR_rpt"/>
</dbReference>
<dbReference type="RefSeq" id="WP_149469113.1">
    <property type="nucleotide sequence ID" value="NZ_QOKW01000007.1"/>
</dbReference>
<accession>A0A9W7NKA3</accession>
<protein>
    <recommendedName>
        <fullName evidence="4">Tetratricopeptide repeat protein</fullName>
    </recommendedName>
</protein>
<dbReference type="GO" id="GO:0006493">
    <property type="term" value="P:protein O-linked glycosylation"/>
    <property type="evidence" value="ECO:0007669"/>
    <property type="project" value="TreeGrafter"/>
</dbReference>
<dbReference type="SUPFAM" id="SSF48452">
    <property type="entry name" value="TPR-like"/>
    <property type="match status" value="1"/>
</dbReference>
<name>A0A9W7NKA3_9PROT</name>